<name>A0A8D9A677_9HEMI</name>
<keyword evidence="1" id="KW-0472">Membrane</keyword>
<feature type="transmembrane region" description="Helical" evidence="1">
    <location>
        <begin position="70"/>
        <end position="92"/>
    </location>
</feature>
<dbReference type="EMBL" id="HBUF01554347">
    <property type="protein sequence ID" value="CAG6759920.1"/>
    <property type="molecule type" value="Transcribed_RNA"/>
</dbReference>
<organism evidence="2">
    <name type="scientific">Cacopsylla melanoneura</name>
    <dbReference type="NCBI Taxonomy" id="428564"/>
    <lineage>
        <taxon>Eukaryota</taxon>
        <taxon>Metazoa</taxon>
        <taxon>Ecdysozoa</taxon>
        <taxon>Arthropoda</taxon>
        <taxon>Hexapoda</taxon>
        <taxon>Insecta</taxon>
        <taxon>Pterygota</taxon>
        <taxon>Neoptera</taxon>
        <taxon>Paraneoptera</taxon>
        <taxon>Hemiptera</taxon>
        <taxon>Sternorrhyncha</taxon>
        <taxon>Psylloidea</taxon>
        <taxon>Psyllidae</taxon>
        <taxon>Psyllinae</taxon>
        <taxon>Cacopsylla</taxon>
    </lineage>
</organism>
<keyword evidence="1" id="KW-1133">Transmembrane helix</keyword>
<proteinExistence type="predicted"/>
<keyword evidence="1" id="KW-0812">Transmembrane</keyword>
<evidence type="ECO:0000256" key="1">
    <source>
        <dbReference type="SAM" id="Phobius"/>
    </source>
</evidence>
<protein>
    <submittedName>
        <fullName evidence="2">Uncharacterized protein</fullName>
    </submittedName>
</protein>
<accession>A0A8D9A677</accession>
<dbReference type="AlphaFoldDB" id="A0A8D9A677"/>
<sequence>MCYSYMYYEQNSKETGRERRFNRPRNEILHVGEKPSNLETGLLGVTLSQEVPMSIVCFNLLSPFYCKEGPQGFCFVFAPNIVIVFFLFYRFFQRTYVEKYIRNINIVKAWNFVNYSLHVSVFCSMY</sequence>
<reference evidence="2" key="1">
    <citation type="submission" date="2021-05" db="EMBL/GenBank/DDBJ databases">
        <authorList>
            <person name="Alioto T."/>
            <person name="Alioto T."/>
            <person name="Gomez Garrido J."/>
        </authorList>
    </citation>
    <scope>NUCLEOTIDE SEQUENCE</scope>
</reference>
<evidence type="ECO:0000313" key="2">
    <source>
        <dbReference type="EMBL" id="CAG6759920.1"/>
    </source>
</evidence>